<dbReference type="PANTHER" id="PTHR31527">
    <property type="entry name" value="RE64534P"/>
    <property type="match status" value="1"/>
</dbReference>
<dbReference type="InterPro" id="IPR036047">
    <property type="entry name" value="F-box-like_dom_sf"/>
</dbReference>
<dbReference type="Gene3D" id="1.20.1280.50">
    <property type="match status" value="1"/>
</dbReference>
<dbReference type="InterPro" id="IPR018959">
    <property type="entry name" value="DUF1989"/>
</dbReference>
<dbReference type="SUPFAM" id="SSF81383">
    <property type="entry name" value="F-box domain"/>
    <property type="match status" value="1"/>
</dbReference>
<comment type="caution">
    <text evidence="2">The sequence shown here is derived from an EMBL/GenBank/DDBJ whole genome shotgun (WGS) entry which is preliminary data.</text>
</comment>
<evidence type="ECO:0000313" key="3">
    <source>
        <dbReference type="Proteomes" id="UP001310594"/>
    </source>
</evidence>
<feature type="domain" description="F-box" evidence="1">
    <location>
        <begin position="9"/>
        <end position="47"/>
    </location>
</feature>
<evidence type="ECO:0000259" key="1">
    <source>
        <dbReference type="SMART" id="SM00256"/>
    </source>
</evidence>
<dbReference type="Pfam" id="PF09347">
    <property type="entry name" value="DUF1989"/>
    <property type="match status" value="1"/>
</dbReference>
<organism evidence="2 3">
    <name type="scientific">Elasticomyces elasticus</name>
    <dbReference type="NCBI Taxonomy" id="574655"/>
    <lineage>
        <taxon>Eukaryota</taxon>
        <taxon>Fungi</taxon>
        <taxon>Dikarya</taxon>
        <taxon>Ascomycota</taxon>
        <taxon>Pezizomycotina</taxon>
        <taxon>Dothideomycetes</taxon>
        <taxon>Dothideomycetidae</taxon>
        <taxon>Mycosphaerellales</taxon>
        <taxon>Teratosphaeriaceae</taxon>
        <taxon>Elasticomyces</taxon>
    </lineage>
</organism>
<reference evidence="2" key="1">
    <citation type="submission" date="2023-08" db="EMBL/GenBank/DDBJ databases">
        <title>Black Yeasts Isolated from many extreme environments.</title>
        <authorList>
            <person name="Coleine C."/>
            <person name="Stajich J.E."/>
            <person name="Selbmann L."/>
        </authorList>
    </citation>
    <scope>NUCLEOTIDE SEQUENCE</scope>
    <source>
        <strain evidence="2">CCFEE 5810</strain>
    </source>
</reference>
<evidence type="ECO:0000313" key="2">
    <source>
        <dbReference type="EMBL" id="KAK5708275.1"/>
    </source>
</evidence>
<sequence length="513" mass="58212">MKADEVMHLPELLETILVNLPTRDLLFASRICKTWKSTIDSSPRIQRALFLKPGAVNPLLIAANERNPCWHMHRSLWTPTALTGSCMRMFITQPPTPTRARYSIWPTSGELNGEPGLLNYWRIEVAMASHQTFGALAEQYVEALEEKNRDSEKSYQGGMELLSPCDAWRSEEDEWLSEQDEGVWLPRWSIQCEKFKQIMHGSPSIQRALFFMRGAISDLNYVGRPHQQEHEIRTLKTGHALNALITTYCYESIVGGAFRPAFPFSDQRAIHLCHRMSLTQPPSATILRFCVQEMHGGRLTDKPSTVRVAHDESFGELTERFEEADLELDLDGFTICSLLQIVDGLTETGVDEGGKWDWSKGRRKWWPIGRSDSYDFHCHSNLTRAVLPYGLTEFDVHDVLNVFQVTGLNADGKYFTEASPAKRGDFIEFFTEQPVLMALSTCPGGDLSTWGWGEGGGGEEGEKKSMLDCFRPLKVEVFRLDNDNILSAWREPTFPQYRGRHGMDVPMGEAPSR</sequence>
<dbReference type="SMART" id="SM00256">
    <property type="entry name" value="FBOX"/>
    <property type="match status" value="1"/>
</dbReference>
<dbReference type="Pfam" id="PF00646">
    <property type="entry name" value="F-box"/>
    <property type="match status" value="1"/>
</dbReference>
<dbReference type="InterPro" id="IPR001810">
    <property type="entry name" value="F-box_dom"/>
</dbReference>
<accession>A0AAN8A5R0</accession>
<dbReference type="PANTHER" id="PTHR31527:SF0">
    <property type="entry name" value="RE64534P"/>
    <property type="match status" value="1"/>
</dbReference>
<dbReference type="EMBL" id="JAVRQU010000001">
    <property type="protein sequence ID" value="KAK5708275.1"/>
    <property type="molecule type" value="Genomic_DNA"/>
</dbReference>
<name>A0AAN8A5R0_9PEZI</name>
<protein>
    <recommendedName>
        <fullName evidence="1">F-box domain-containing protein</fullName>
    </recommendedName>
</protein>
<dbReference type="Proteomes" id="UP001310594">
    <property type="component" value="Unassembled WGS sequence"/>
</dbReference>
<proteinExistence type="predicted"/>
<gene>
    <name evidence="2" type="ORF">LTR97_000815</name>
</gene>
<dbReference type="AlphaFoldDB" id="A0AAN8A5R0"/>